<evidence type="ECO:0000313" key="3">
    <source>
        <dbReference type="Proteomes" id="UP000800235"/>
    </source>
</evidence>
<organism evidence="2 3">
    <name type="scientific">Tothia fuscella</name>
    <dbReference type="NCBI Taxonomy" id="1048955"/>
    <lineage>
        <taxon>Eukaryota</taxon>
        <taxon>Fungi</taxon>
        <taxon>Dikarya</taxon>
        <taxon>Ascomycota</taxon>
        <taxon>Pezizomycotina</taxon>
        <taxon>Dothideomycetes</taxon>
        <taxon>Pleosporomycetidae</taxon>
        <taxon>Venturiales</taxon>
        <taxon>Cylindrosympodiaceae</taxon>
        <taxon>Tothia</taxon>
    </lineage>
</organism>
<accession>A0A9P4NGC7</accession>
<name>A0A9P4NGC7_9PEZI</name>
<feature type="region of interest" description="Disordered" evidence="1">
    <location>
        <begin position="1"/>
        <end position="22"/>
    </location>
</feature>
<dbReference type="Proteomes" id="UP000800235">
    <property type="component" value="Unassembled WGS sequence"/>
</dbReference>
<evidence type="ECO:0000256" key="1">
    <source>
        <dbReference type="SAM" id="MobiDB-lite"/>
    </source>
</evidence>
<dbReference type="EMBL" id="MU007115">
    <property type="protein sequence ID" value="KAF2419899.1"/>
    <property type="molecule type" value="Genomic_DNA"/>
</dbReference>
<gene>
    <name evidence="2" type="ORF">EJ08DRAFT_665812</name>
</gene>
<proteinExistence type="predicted"/>
<protein>
    <submittedName>
        <fullName evidence="2">Uncharacterized protein</fullName>
    </submittedName>
</protein>
<feature type="compositionally biased region" description="Polar residues" evidence="1">
    <location>
        <begin position="1"/>
        <end position="17"/>
    </location>
</feature>
<sequence>MSGPHMSSNSRPTTTTSKEIEDPPTFFQEAFASAKELHKTRTLLLKTGAGDLRQVYHDQTTRCDRVAIGILKLMRALHVVLQNIPPLQNCTAILQVFEPIRREASLYIELRAPLYICERYEKQRADQKELERDIESWIFQAQTTNVHDWLVKFERQYDIVDMVL</sequence>
<evidence type="ECO:0000313" key="2">
    <source>
        <dbReference type="EMBL" id="KAF2419899.1"/>
    </source>
</evidence>
<comment type="caution">
    <text evidence="2">The sequence shown here is derived from an EMBL/GenBank/DDBJ whole genome shotgun (WGS) entry which is preliminary data.</text>
</comment>
<reference evidence="2" key="1">
    <citation type="journal article" date="2020" name="Stud. Mycol.">
        <title>101 Dothideomycetes genomes: a test case for predicting lifestyles and emergence of pathogens.</title>
        <authorList>
            <person name="Haridas S."/>
            <person name="Albert R."/>
            <person name="Binder M."/>
            <person name="Bloem J."/>
            <person name="Labutti K."/>
            <person name="Salamov A."/>
            <person name="Andreopoulos B."/>
            <person name="Baker S."/>
            <person name="Barry K."/>
            <person name="Bills G."/>
            <person name="Bluhm B."/>
            <person name="Cannon C."/>
            <person name="Castanera R."/>
            <person name="Culley D."/>
            <person name="Daum C."/>
            <person name="Ezra D."/>
            <person name="Gonzalez J."/>
            <person name="Henrissat B."/>
            <person name="Kuo A."/>
            <person name="Liang C."/>
            <person name="Lipzen A."/>
            <person name="Lutzoni F."/>
            <person name="Magnuson J."/>
            <person name="Mondo S."/>
            <person name="Nolan M."/>
            <person name="Ohm R."/>
            <person name="Pangilinan J."/>
            <person name="Park H.-J."/>
            <person name="Ramirez L."/>
            <person name="Alfaro M."/>
            <person name="Sun H."/>
            <person name="Tritt A."/>
            <person name="Yoshinaga Y."/>
            <person name="Zwiers L.-H."/>
            <person name="Turgeon B."/>
            <person name="Goodwin S."/>
            <person name="Spatafora J."/>
            <person name="Crous P."/>
            <person name="Grigoriev I."/>
        </authorList>
    </citation>
    <scope>NUCLEOTIDE SEQUENCE</scope>
    <source>
        <strain evidence="2">CBS 130266</strain>
    </source>
</reference>
<dbReference type="AlphaFoldDB" id="A0A9P4NGC7"/>
<keyword evidence="3" id="KW-1185">Reference proteome</keyword>